<dbReference type="STRING" id="570156.AOG27_15625"/>
<protein>
    <submittedName>
        <fullName evidence="1">Uncharacterized protein</fullName>
    </submittedName>
</protein>
<gene>
    <name evidence="1" type="ORF">AOG27_15625</name>
</gene>
<name>A0A0P7E632_9GAMM</name>
<dbReference type="EMBL" id="LJTC01000010">
    <property type="protein sequence ID" value="KPM82734.1"/>
    <property type="molecule type" value="Genomic_DNA"/>
</dbReference>
<reference evidence="1 2" key="1">
    <citation type="submission" date="2015-09" db="EMBL/GenBank/DDBJ databases">
        <title>Draft Genome Sequence of Pseudoalteromonas lipolytica UCD-48B.</title>
        <authorList>
            <person name="Krusor M."/>
            <person name="Coil D.A."/>
            <person name="Lang J.M."/>
            <person name="Eisen J.A."/>
            <person name="Alexiev A."/>
        </authorList>
    </citation>
    <scope>NUCLEOTIDE SEQUENCE [LARGE SCALE GENOMIC DNA]</scope>
    <source>
        <strain evidence="1 2">UCD-48B</strain>
    </source>
</reference>
<comment type="caution">
    <text evidence="1">The sequence shown here is derived from an EMBL/GenBank/DDBJ whole genome shotgun (WGS) entry which is preliminary data.</text>
</comment>
<dbReference type="Proteomes" id="UP000050378">
    <property type="component" value="Unassembled WGS sequence"/>
</dbReference>
<proteinExistence type="predicted"/>
<sequence>MTPVSGSVNTHTFLKGIIKIWSDALVILIYWGPTSLHDFDDLSQVGCQARIFGLLGYNARVIILIN</sequence>
<organism evidence="1 2">
    <name type="scientific">Pseudoalteromonas lipolytica</name>
    <dbReference type="NCBI Taxonomy" id="570156"/>
    <lineage>
        <taxon>Bacteria</taxon>
        <taxon>Pseudomonadati</taxon>
        <taxon>Pseudomonadota</taxon>
        <taxon>Gammaproteobacteria</taxon>
        <taxon>Alteromonadales</taxon>
        <taxon>Pseudoalteromonadaceae</taxon>
        <taxon>Pseudoalteromonas</taxon>
    </lineage>
</organism>
<evidence type="ECO:0000313" key="1">
    <source>
        <dbReference type="EMBL" id="KPM82734.1"/>
    </source>
</evidence>
<evidence type="ECO:0000313" key="2">
    <source>
        <dbReference type="Proteomes" id="UP000050378"/>
    </source>
</evidence>
<accession>A0A0P7E632</accession>
<dbReference type="PATRIC" id="fig|570156.3.peg.4215"/>
<dbReference type="AlphaFoldDB" id="A0A0P7E632"/>